<proteinExistence type="predicted"/>
<dbReference type="Proteomes" id="UP001524569">
    <property type="component" value="Unassembled WGS sequence"/>
</dbReference>
<organism evidence="2 3">
    <name type="scientific">Methylomonas aurea</name>
    <dbReference type="NCBI Taxonomy" id="2952224"/>
    <lineage>
        <taxon>Bacteria</taxon>
        <taxon>Pseudomonadati</taxon>
        <taxon>Pseudomonadota</taxon>
        <taxon>Gammaproteobacteria</taxon>
        <taxon>Methylococcales</taxon>
        <taxon>Methylococcaceae</taxon>
        <taxon>Methylomonas</taxon>
    </lineage>
</organism>
<sequence>MTKTALVLALLALPPAAPADQVFSLVLPECEAKLELRSAEDEVAIVRTPCHLSLLSLANLLDAGLREWFPGESLSLHGVYLGRLMDYPDWSQALAGAAAQAKSWNTKRGRPSKPGESENRRVQRLLNGPAYPQPLAPVFARYGLSACIGVVEKVLVFEAKEIGGDLAKAVSGNARLPVDAQIWLTLKPLSQGCED</sequence>
<evidence type="ECO:0000313" key="3">
    <source>
        <dbReference type="Proteomes" id="UP001524569"/>
    </source>
</evidence>
<comment type="caution">
    <text evidence="2">The sequence shown here is derived from an EMBL/GenBank/DDBJ whole genome shotgun (WGS) entry which is preliminary data.</text>
</comment>
<protein>
    <submittedName>
        <fullName evidence="2">Uncharacterized protein</fullName>
    </submittedName>
</protein>
<name>A0ABT1UGA0_9GAMM</name>
<feature type="chain" id="PRO_5046193710" evidence="1">
    <location>
        <begin position="20"/>
        <end position="195"/>
    </location>
</feature>
<keyword evidence="1" id="KW-0732">Signal</keyword>
<accession>A0ABT1UGA0</accession>
<evidence type="ECO:0000256" key="1">
    <source>
        <dbReference type="SAM" id="SignalP"/>
    </source>
</evidence>
<dbReference type="RefSeq" id="WP_256610543.1">
    <property type="nucleotide sequence ID" value="NZ_JANIBM010000008.1"/>
</dbReference>
<reference evidence="2 3" key="1">
    <citation type="submission" date="2022-07" db="EMBL/GenBank/DDBJ databases">
        <title>Methylomonas rivi sp. nov., Methylomonas rosea sp. nov., Methylomonas aureus sp. nov. and Methylomonas subterranea sp. nov., four novel methanotrophs isolated from a freshwater creek and the deep terrestrial subsurface.</title>
        <authorList>
            <person name="Abin C."/>
            <person name="Sankaranarayanan K."/>
            <person name="Garner C."/>
            <person name="Sindelar R."/>
            <person name="Kotary K."/>
            <person name="Garner R."/>
            <person name="Barclay S."/>
            <person name="Lawson P."/>
            <person name="Krumholz L."/>
        </authorList>
    </citation>
    <scope>NUCLEOTIDE SEQUENCE [LARGE SCALE GENOMIC DNA]</scope>
    <source>
        <strain evidence="2 3">SURF-1</strain>
    </source>
</reference>
<evidence type="ECO:0000313" key="2">
    <source>
        <dbReference type="EMBL" id="MCQ8181254.1"/>
    </source>
</evidence>
<gene>
    <name evidence="2" type="ORF">NP603_09045</name>
</gene>
<dbReference type="EMBL" id="JANIBM010000008">
    <property type="protein sequence ID" value="MCQ8181254.1"/>
    <property type="molecule type" value="Genomic_DNA"/>
</dbReference>
<keyword evidence="3" id="KW-1185">Reference proteome</keyword>
<feature type="signal peptide" evidence="1">
    <location>
        <begin position="1"/>
        <end position="19"/>
    </location>
</feature>